<name>A0ABQ9IFW1_9NEOP</name>
<dbReference type="EMBL" id="JARBHB010000001">
    <property type="protein sequence ID" value="KAJ8895342.1"/>
    <property type="molecule type" value="Genomic_DNA"/>
</dbReference>
<feature type="region of interest" description="Disordered" evidence="1">
    <location>
        <begin position="67"/>
        <end position="102"/>
    </location>
</feature>
<reference evidence="2 3" key="1">
    <citation type="submission" date="2023-02" db="EMBL/GenBank/DDBJ databases">
        <title>LHISI_Scaffold_Assembly.</title>
        <authorList>
            <person name="Stuart O.P."/>
            <person name="Cleave R."/>
            <person name="Magrath M.J.L."/>
            <person name="Mikheyev A.S."/>
        </authorList>
    </citation>
    <scope>NUCLEOTIDE SEQUENCE [LARGE SCALE GENOMIC DNA]</scope>
    <source>
        <strain evidence="2">Daus_M_001</strain>
        <tissue evidence="2">Leg muscle</tissue>
    </source>
</reference>
<dbReference type="Proteomes" id="UP001159363">
    <property type="component" value="Chromosome 1"/>
</dbReference>
<protein>
    <submittedName>
        <fullName evidence="2">Uncharacterized protein</fullName>
    </submittedName>
</protein>
<feature type="region of interest" description="Disordered" evidence="1">
    <location>
        <begin position="445"/>
        <end position="494"/>
    </location>
</feature>
<accession>A0ABQ9IFW1</accession>
<keyword evidence="3" id="KW-1185">Reference proteome</keyword>
<evidence type="ECO:0000313" key="3">
    <source>
        <dbReference type="Proteomes" id="UP001159363"/>
    </source>
</evidence>
<sequence length="800" mass="90684">MESTFVARDFHRTSQPRQPPLYYGAGQKSNSHNQVSSEGYRNPRVNMLGINKDYDNPWDYNTDGRHFGYDNSKRGRRFSPDYRRRNRGRNRDIKNTSVPPLPNTYVHLNRDIYVLPANMSNGIRSQPDSPTGSNMAPTTVMNWPVENNNIWQHNFRPVQVTDSATNTPHGYFQKNEGLNSLVPALPPPKISEHARNSLGGGQALVEVLTGQRMTSLVEGLNTTPKLDVYAAEDDPEDIHSELNDLAGDENLYAKTWLGKVKEAAGIAERRMECARVCEAELVASCRHQTALGRTSSWIILWLLRKDGMTEIDNCQKESRQGKGFSPNFEEMKMYEDPRAANGDVRRRKVLKLPVVQSFRTEGGGLEGFRDFPATCCFLLLLSKVALALCGKDECSDHCTTADNCGECRKISRTLNGHAHVDIIWAFGDQKYGLFQNISEYSSEYGAASERGDGGKREISEKTRGPATSSDASPTCENPHRHTKHLADPQPQSTYRCRTLLATEHGEREVRQRRAEEEAIGWRPRKLLFPYKREGSCGGPAQQHSNIGSFGQGVDDQKTHPEVTSTQGTACPWVAGLLVLIPIQADIIYVRSRTRTTTYPLHGIRRTRRSFGRSDLSQWRDRSKYLLQQRKLGHVGRLLSARLGVVTSLRIQLPSDQVGKMLDGFSFHQRFEDWTGSKIYLMFDGLSQSESCTTKMNVKKIKNNEQLTRIRKRTSAYALYDKNLVFLIDKILGRVMSLAGQRHSPSPNIEHCQHDDRERHGKCLSLEHRLANQCYEMFVYHDRHYALGILPNYLEGADRLR</sequence>
<feature type="compositionally biased region" description="Basic and acidic residues" evidence="1">
    <location>
        <begin position="449"/>
        <end position="463"/>
    </location>
</feature>
<feature type="compositionally biased region" description="Basic and acidic residues" evidence="1">
    <location>
        <begin position="67"/>
        <end position="94"/>
    </location>
</feature>
<feature type="compositionally biased region" description="Polar residues" evidence="1">
    <location>
        <begin position="465"/>
        <end position="475"/>
    </location>
</feature>
<evidence type="ECO:0000313" key="2">
    <source>
        <dbReference type="EMBL" id="KAJ8895342.1"/>
    </source>
</evidence>
<organism evidence="2 3">
    <name type="scientific">Dryococelus australis</name>
    <dbReference type="NCBI Taxonomy" id="614101"/>
    <lineage>
        <taxon>Eukaryota</taxon>
        <taxon>Metazoa</taxon>
        <taxon>Ecdysozoa</taxon>
        <taxon>Arthropoda</taxon>
        <taxon>Hexapoda</taxon>
        <taxon>Insecta</taxon>
        <taxon>Pterygota</taxon>
        <taxon>Neoptera</taxon>
        <taxon>Polyneoptera</taxon>
        <taxon>Phasmatodea</taxon>
        <taxon>Verophasmatodea</taxon>
        <taxon>Anareolatae</taxon>
        <taxon>Phasmatidae</taxon>
        <taxon>Eurycanthinae</taxon>
        <taxon>Dryococelus</taxon>
    </lineage>
</organism>
<proteinExistence type="predicted"/>
<comment type="caution">
    <text evidence="2">The sequence shown here is derived from an EMBL/GenBank/DDBJ whole genome shotgun (WGS) entry which is preliminary data.</text>
</comment>
<evidence type="ECO:0000256" key="1">
    <source>
        <dbReference type="SAM" id="MobiDB-lite"/>
    </source>
</evidence>
<gene>
    <name evidence="2" type="ORF">PR048_000673</name>
</gene>
<feature type="region of interest" description="Disordered" evidence="1">
    <location>
        <begin position="1"/>
        <end position="42"/>
    </location>
</feature>
<feature type="compositionally biased region" description="Polar residues" evidence="1">
    <location>
        <begin position="27"/>
        <end position="39"/>
    </location>
</feature>